<accession>A0ABX5BK19</accession>
<evidence type="ECO:0000313" key="1">
    <source>
        <dbReference type="EMBL" id="PPV02699.1"/>
    </source>
</evidence>
<protein>
    <submittedName>
        <fullName evidence="1">Uncharacterized protein</fullName>
    </submittedName>
</protein>
<feature type="non-terminal residue" evidence="1">
    <location>
        <position position="1"/>
    </location>
</feature>
<gene>
    <name evidence="1" type="ORF">XbrCFBP1976_21730</name>
</gene>
<dbReference type="Proteomes" id="UP000239710">
    <property type="component" value="Unassembled WGS sequence"/>
</dbReference>
<reference evidence="1 2" key="1">
    <citation type="submission" date="2016-08" db="EMBL/GenBank/DDBJ databases">
        <title>Evolution of the type three secretion system and type three effector repertoires in Xanthomonas.</title>
        <authorList>
            <person name="Merda D."/>
            <person name="Briand M."/>
            <person name="Bosis E."/>
            <person name="Rousseau C."/>
            <person name="Portier P."/>
            <person name="Jacques M.-A."/>
            <person name="Fischer-Le Saux M."/>
        </authorList>
    </citation>
    <scope>NUCLEOTIDE SEQUENCE [LARGE SCALE GENOMIC DNA]</scope>
    <source>
        <strain evidence="1 2">CFBP1976</strain>
    </source>
</reference>
<name>A0ABX5BK19_9XANT</name>
<dbReference type="EMBL" id="MDCE01000124">
    <property type="protein sequence ID" value="PPV02699.1"/>
    <property type="molecule type" value="Genomic_DNA"/>
</dbReference>
<evidence type="ECO:0000313" key="2">
    <source>
        <dbReference type="Proteomes" id="UP000239710"/>
    </source>
</evidence>
<keyword evidence="2" id="KW-1185">Reference proteome</keyword>
<comment type="caution">
    <text evidence="1">The sequence shown here is derived from an EMBL/GenBank/DDBJ whole genome shotgun (WGS) entry which is preliminary data.</text>
</comment>
<proteinExistence type="predicted"/>
<sequence>KAIGGWLGGFGTYVGVYYDAGDVVRFTSDKSYGMLIISTIKMVVGGVVGGAQFLTALAYSAPALEKAIGRRGVVIWLDSLKAGLQAAAVKEGENALAKASMKRIGVGILRLGGWQVTVALVALDVLVYAVEPDALEKWCESNRFGKINEGWILGFGASGPHYKNLKEQGDAFQNAIGEVTARPV</sequence>
<organism evidence="1 2">
    <name type="scientific">Xanthomonas bromi</name>
    <dbReference type="NCBI Taxonomy" id="56449"/>
    <lineage>
        <taxon>Bacteria</taxon>
        <taxon>Pseudomonadati</taxon>
        <taxon>Pseudomonadota</taxon>
        <taxon>Gammaproteobacteria</taxon>
        <taxon>Lysobacterales</taxon>
        <taxon>Lysobacteraceae</taxon>
        <taxon>Xanthomonas</taxon>
    </lineage>
</organism>